<organism evidence="1 2">
    <name type="scientific">Pseudomonas protegens</name>
    <dbReference type="NCBI Taxonomy" id="380021"/>
    <lineage>
        <taxon>Bacteria</taxon>
        <taxon>Pseudomonadati</taxon>
        <taxon>Pseudomonadota</taxon>
        <taxon>Gammaproteobacteria</taxon>
        <taxon>Pseudomonadales</taxon>
        <taxon>Pseudomonadaceae</taxon>
        <taxon>Pseudomonas</taxon>
    </lineage>
</organism>
<protein>
    <submittedName>
        <fullName evidence="1">Uncharacterized protein</fullName>
    </submittedName>
</protein>
<dbReference type="EMBL" id="PYJM01000013">
    <property type="protein sequence ID" value="PUA41415.1"/>
    <property type="molecule type" value="Genomic_DNA"/>
</dbReference>
<evidence type="ECO:0000313" key="1">
    <source>
        <dbReference type="EMBL" id="PUA41415.1"/>
    </source>
</evidence>
<dbReference type="AlphaFoldDB" id="A0A2T6GB85"/>
<evidence type="ECO:0000313" key="2">
    <source>
        <dbReference type="Proteomes" id="UP000244178"/>
    </source>
</evidence>
<gene>
    <name evidence="1" type="ORF">C5U62_31760</name>
</gene>
<comment type="caution">
    <text evidence="1">The sequence shown here is derived from an EMBL/GenBank/DDBJ whole genome shotgun (WGS) entry which is preliminary data.</text>
</comment>
<proteinExistence type="predicted"/>
<name>A0A2T6GB85_9PSED</name>
<sequence>MSNALFETSEEVVNELAASCARKLAKWYGGIDEAIAALEADPADLGDLALRDVIKDQRRMALKVYMNPQAFSLQIFNLIKATN</sequence>
<reference evidence="1 2" key="1">
    <citation type="submission" date="2018-03" db="EMBL/GenBank/DDBJ databases">
        <title>Draft genome sequence of the plant growth promoting rhizobacterium Pseudomonas protegens strain BNJ-SS-45 isolated from wheat (Triticum aestivum) rhizosphere.</title>
        <authorList>
            <person name="Bajpai A."/>
            <person name="Shende K."/>
            <person name="Meena N."/>
            <person name="Upadhyayula S.R."/>
            <person name="Suravajhala P."/>
            <person name="Medicherla K.M."/>
            <person name="Johri B.N."/>
        </authorList>
    </citation>
    <scope>NUCLEOTIDE SEQUENCE [LARGE SCALE GENOMIC DNA]</scope>
    <source>
        <strain evidence="1 2">BNJ-SS-45</strain>
    </source>
</reference>
<accession>A0A2T6GB85</accession>
<dbReference type="RefSeq" id="WP_108546447.1">
    <property type="nucleotide sequence ID" value="NZ_PYJM01000013.1"/>
</dbReference>
<dbReference type="Proteomes" id="UP000244178">
    <property type="component" value="Unassembled WGS sequence"/>
</dbReference>